<keyword evidence="4 8" id="KW-0732">Signal</keyword>
<evidence type="ECO:0000256" key="5">
    <source>
        <dbReference type="ARBA" id="ARBA00022989"/>
    </source>
</evidence>
<reference evidence="10 11" key="1">
    <citation type="journal article" date="2021" name="Nat. Plants">
        <title>The Taxus genome provides insights into paclitaxel biosynthesis.</title>
        <authorList>
            <person name="Xiong X."/>
            <person name="Gou J."/>
            <person name="Liao Q."/>
            <person name="Li Y."/>
            <person name="Zhou Q."/>
            <person name="Bi G."/>
            <person name="Li C."/>
            <person name="Du R."/>
            <person name="Wang X."/>
            <person name="Sun T."/>
            <person name="Guo L."/>
            <person name="Liang H."/>
            <person name="Lu P."/>
            <person name="Wu Y."/>
            <person name="Zhang Z."/>
            <person name="Ro D.K."/>
            <person name="Shang Y."/>
            <person name="Huang S."/>
            <person name="Yan J."/>
        </authorList>
    </citation>
    <scope>NUCLEOTIDE SEQUENCE [LARGE SCALE GENOMIC DNA]</scope>
    <source>
        <strain evidence="10">Ta-2019</strain>
    </source>
</reference>
<evidence type="ECO:0000256" key="3">
    <source>
        <dbReference type="ARBA" id="ARBA00022692"/>
    </source>
</evidence>
<dbReference type="Proteomes" id="UP000824469">
    <property type="component" value="Unassembled WGS sequence"/>
</dbReference>
<evidence type="ECO:0000256" key="6">
    <source>
        <dbReference type="ARBA" id="ARBA00023136"/>
    </source>
</evidence>
<keyword evidence="11" id="KW-1185">Reference proteome</keyword>
<dbReference type="PANTHER" id="PTHR22811">
    <property type="entry name" value="TRANSMEMBRANE EMP24 DOMAIN-CONTAINING PROTEIN"/>
    <property type="match status" value="1"/>
</dbReference>
<evidence type="ECO:0000256" key="7">
    <source>
        <dbReference type="RuleBase" id="RU003827"/>
    </source>
</evidence>
<dbReference type="Pfam" id="PF01105">
    <property type="entry name" value="EMP24_GP25L"/>
    <property type="match status" value="1"/>
</dbReference>
<proteinExistence type="inferred from homology"/>
<feature type="signal peptide" evidence="8">
    <location>
        <begin position="1"/>
        <end position="25"/>
    </location>
</feature>
<protein>
    <recommendedName>
        <fullName evidence="9">GOLD domain-containing protein</fullName>
    </recommendedName>
</protein>
<evidence type="ECO:0000259" key="9">
    <source>
        <dbReference type="PROSITE" id="PS50866"/>
    </source>
</evidence>
<evidence type="ECO:0000256" key="1">
    <source>
        <dbReference type="ARBA" id="ARBA00004479"/>
    </source>
</evidence>
<sequence>MAPTKCKIFIQSMAMLWWAALFVEGIRFDVKRSDGSKCVSEEIHTNAIVLVNFSVANQENGHEPHNISLKVTSAYGNSLHHTENVAQGQFGFTAHESGSYVACFWIPNSSQEAVVTVDLDWKAGVAAKDWETIARKEKIE</sequence>
<gene>
    <name evidence="10" type="ORF">KI387_031304</name>
</gene>
<evidence type="ECO:0000313" key="11">
    <source>
        <dbReference type="Proteomes" id="UP000824469"/>
    </source>
</evidence>
<evidence type="ECO:0000256" key="2">
    <source>
        <dbReference type="ARBA" id="ARBA00007104"/>
    </source>
</evidence>
<comment type="caution">
    <text evidence="10">The sequence shown here is derived from an EMBL/GenBank/DDBJ whole genome shotgun (WGS) entry which is preliminary data.</text>
</comment>
<keyword evidence="6" id="KW-0472">Membrane</keyword>
<dbReference type="InterPro" id="IPR015720">
    <property type="entry name" value="Emp24-like"/>
</dbReference>
<evidence type="ECO:0000256" key="8">
    <source>
        <dbReference type="SAM" id="SignalP"/>
    </source>
</evidence>
<dbReference type="InterPro" id="IPR009038">
    <property type="entry name" value="GOLD_dom"/>
</dbReference>
<evidence type="ECO:0000256" key="4">
    <source>
        <dbReference type="ARBA" id="ARBA00022729"/>
    </source>
</evidence>
<keyword evidence="5" id="KW-1133">Transmembrane helix</keyword>
<accession>A0AA38FF73</accession>
<dbReference type="PROSITE" id="PS50866">
    <property type="entry name" value="GOLD"/>
    <property type="match status" value="1"/>
</dbReference>
<keyword evidence="3 7" id="KW-0812">Transmembrane</keyword>
<dbReference type="EMBL" id="JAHRHJ020000010">
    <property type="protein sequence ID" value="KAH9299622.1"/>
    <property type="molecule type" value="Genomic_DNA"/>
</dbReference>
<dbReference type="GO" id="GO:0016020">
    <property type="term" value="C:membrane"/>
    <property type="evidence" value="ECO:0007669"/>
    <property type="project" value="UniProtKB-SubCell"/>
</dbReference>
<dbReference type="OMA" id="THYAVDN"/>
<feature type="chain" id="PRO_5041355182" description="GOLD domain-containing protein" evidence="8">
    <location>
        <begin position="26"/>
        <end position="140"/>
    </location>
</feature>
<comment type="subcellular location">
    <subcellularLocation>
        <location evidence="1 7">Membrane</location>
        <topology evidence="1 7">Single-pass type I membrane protein</topology>
    </subcellularLocation>
</comment>
<feature type="domain" description="GOLD" evidence="9">
    <location>
        <begin position="36"/>
        <end position="140"/>
    </location>
</feature>
<name>A0AA38FF73_TAXCH</name>
<comment type="similarity">
    <text evidence="2 7">Belongs to the EMP24/GP25L family.</text>
</comment>
<evidence type="ECO:0000313" key="10">
    <source>
        <dbReference type="EMBL" id="KAH9299622.1"/>
    </source>
</evidence>
<feature type="non-terminal residue" evidence="10">
    <location>
        <position position="1"/>
    </location>
</feature>
<organism evidence="10 11">
    <name type="scientific">Taxus chinensis</name>
    <name type="common">Chinese yew</name>
    <name type="synonym">Taxus wallichiana var. chinensis</name>
    <dbReference type="NCBI Taxonomy" id="29808"/>
    <lineage>
        <taxon>Eukaryota</taxon>
        <taxon>Viridiplantae</taxon>
        <taxon>Streptophyta</taxon>
        <taxon>Embryophyta</taxon>
        <taxon>Tracheophyta</taxon>
        <taxon>Spermatophyta</taxon>
        <taxon>Pinopsida</taxon>
        <taxon>Pinidae</taxon>
        <taxon>Conifers II</taxon>
        <taxon>Cupressales</taxon>
        <taxon>Taxaceae</taxon>
        <taxon>Taxus</taxon>
    </lineage>
</organism>
<dbReference type="AlphaFoldDB" id="A0AA38FF73"/>